<sequence>MVSGALDAVGGEKKILGGGGVMFRELAKEGDELSSTLLVKDLPDCFLYQIPSFQTWVEKCKRALKRKLSRTATEAFFLEQANAQDESFRIVLDKMLFVIHGLALAEDLIADMDRNDAETLRAIRA</sequence>
<dbReference type="RefSeq" id="WP_188039465.1">
    <property type="nucleotide sequence ID" value="NZ_JACVHF010000005.1"/>
</dbReference>
<comment type="caution">
    <text evidence="1">The sequence shown here is derived from an EMBL/GenBank/DDBJ whole genome shotgun (WGS) entry which is preliminary data.</text>
</comment>
<dbReference type="EMBL" id="JACVHF010000005">
    <property type="protein sequence ID" value="MBC9784354.1"/>
    <property type="molecule type" value="Genomic_DNA"/>
</dbReference>
<evidence type="ECO:0000313" key="1">
    <source>
        <dbReference type="EMBL" id="MBC9784354.1"/>
    </source>
</evidence>
<gene>
    <name evidence="1" type="ORF">H1S01_07495</name>
</gene>
<evidence type="ECO:0000313" key="2">
    <source>
        <dbReference type="Proteomes" id="UP000617402"/>
    </source>
</evidence>
<protein>
    <submittedName>
        <fullName evidence="1">Uncharacterized protein</fullName>
    </submittedName>
</protein>
<name>A0ABR7T0N4_HELCL</name>
<dbReference type="Proteomes" id="UP000617402">
    <property type="component" value="Unassembled WGS sequence"/>
</dbReference>
<keyword evidence="2" id="KW-1185">Reference proteome</keyword>
<accession>A0ABR7T0N4</accession>
<reference evidence="1 2" key="1">
    <citation type="submission" date="2020-07" db="EMBL/GenBank/DDBJ databases">
        <title>Draft whole-genome sequence of Heliobacterium chlorum DSM 3682, type strain.</title>
        <authorList>
            <person name="Kyndt J.A."/>
            <person name="Meyer T.E."/>
            <person name="Imhoff J.F."/>
        </authorList>
    </citation>
    <scope>NUCLEOTIDE SEQUENCE [LARGE SCALE GENOMIC DNA]</scope>
    <source>
        <strain evidence="1 2">DSM 3682</strain>
    </source>
</reference>
<organism evidence="1 2">
    <name type="scientific">Heliobacterium chlorum</name>
    <dbReference type="NCBI Taxonomy" id="2698"/>
    <lineage>
        <taxon>Bacteria</taxon>
        <taxon>Bacillati</taxon>
        <taxon>Bacillota</taxon>
        <taxon>Clostridia</taxon>
        <taxon>Eubacteriales</taxon>
        <taxon>Heliobacteriaceae</taxon>
        <taxon>Heliobacterium</taxon>
    </lineage>
</organism>
<proteinExistence type="predicted"/>